<dbReference type="AlphaFoldDB" id="A0A085LIQ7"/>
<protein>
    <submittedName>
        <fullName evidence="1">Uncharacterized protein</fullName>
    </submittedName>
</protein>
<dbReference type="SUPFAM" id="SSF54403">
    <property type="entry name" value="Cystatin/monellin"/>
    <property type="match status" value="1"/>
</dbReference>
<proteinExistence type="predicted"/>
<evidence type="ECO:0000313" key="1">
    <source>
        <dbReference type="EMBL" id="KFD44853.1"/>
    </source>
</evidence>
<keyword evidence="2" id="KW-1185">Reference proteome</keyword>
<accession>A0A085LIQ7</accession>
<gene>
    <name evidence="1" type="ORF">M513_14269</name>
</gene>
<organism evidence="1 2">
    <name type="scientific">Trichuris suis</name>
    <name type="common">pig whipworm</name>
    <dbReference type="NCBI Taxonomy" id="68888"/>
    <lineage>
        <taxon>Eukaryota</taxon>
        <taxon>Metazoa</taxon>
        <taxon>Ecdysozoa</taxon>
        <taxon>Nematoda</taxon>
        <taxon>Enoplea</taxon>
        <taxon>Dorylaimia</taxon>
        <taxon>Trichinellida</taxon>
        <taxon>Trichuridae</taxon>
        <taxon>Trichuris</taxon>
    </lineage>
</organism>
<reference evidence="1 2" key="1">
    <citation type="journal article" date="2014" name="Nat. Genet.">
        <title>Genome and transcriptome of the porcine whipworm Trichuris suis.</title>
        <authorList>
            <person name="Jex A.R."/>
            <person name="Nejsum P."/>
            <person name="Schwarz E.M."/>
            <person name="Hu L."/>
            <person name="Young N.D."/>
            <person name="Hall R.S."/>
            <person name="Korhonen P.K."/>
            <person name="Liao S."/>
            <person name="Thamsborg S."/>
            <person name="Xia J."/>
            <person name="Xu P."/>
            <person name="Wang S."/>
            <person name="Scheerlinck J.P."/>
            <person name="Hofmann A."/>
            <person name="Sternberg P.W."/>
            <person name="Wang J."/>
            <person name="Gasser R.B."/>
        </authorList>
    </citation>
    <scope>NUCLEOTIDE SEQUENCE [LARGE SCALE GENOMIC DNA]</scope>
    <source>
        <strain evidence="1">DCEP-RM93M</strain>
    </source>
</reference>
<dbReference type="InterPro" id="IPR046350">
    <property type="entry name" value="Cystatin_sf"/>
</dbReference>
<feature type="non-terminal residue" evidence="1">
    <location>
        <position position="115"/>
    </location>
</feature>
<dbReference type="EMBL" id="KL364337">
    <property type="protein sequence ID" value="KFD44853.1"/>
    <property type="molecule type" value="Genomic_DNA"/>
</dbReference>
<dbReference type="Proteomes" id="UP000030764">
    <property type="component" value="Unassembled WGS sequence"/>
</dbReference>
<evidence type="ECO:0000313" key="2">
    <source>
        <dbReference type="Proteomes" id="UP000030764"/>
    </source>
</evidence>
<name>A0A085LIQ7_9BILA</name>
<sequence>MDRGEQLIEPTFTIHDSSDDLKDVKDRLEQILNRGIAKSDVYYKVIEKKMAITCSIGKDSTAVVILQLKETECKKSTALADEAQRQSCEPKEDGKTIECAWSGEALTSPFTYGFW</sequence>